<dbReference type="InterPro" id="IPR029052">
    <property type="entry name" value="Metallo-depent_PP-like"/>
</dbReference>
<dbReference type="KEGG" id="gak:X907_1809"/>
<name>A0A3T0EAN1_9PROT</name>
<accession>A0A3T0EAN1</accession>
<evidence type="ECO:0000313" key="2">
    <source>
        <dbReference type="Proteomes" id="UP000286954"/>
    </source>
</evidence>
<dbReference type="EMBL" id="CP018911">
    <property type="protein sequence ID" value="AZU04340.1"/>
    <property type="molecule type" value="Genomic_DNA"/>
</dbReference>
<dbReference type="SUPFAM" id="SSF49363">
    <property type="entry name" value="Purple acid phosphatase, N-terminal domain"/>
    <property type="match status" value="1"/>
</dbReference>
<dbReference type="RefSeq" id="WP_127567201.1">
    <property type="nucleotide sequence ID" value="NZ_BMFB01000003.1"/>
</dbReference>
<sequence length="469" mass="51290">MRFVAATAMALGLAISASADEPRALPNPPAPHAPGAPYAPAGVPDRIILTVGADPARSVGISYRTDTRQSVGRLELVRAVPGPAQNPQRQMFEAETRALETENGIAHHHRFALDGLEPGTAYSYRVEGAYGWTGWIDFRTAADSDEPFQLVYLGDVQNYIGEVGHRVITQAIRHASNPAVITTAGDFVSQRADMVHDDEWGKWWDTGTMHYASIPHIPAAGNHEYIPGEMPDGSSVRVLGPHWPLQFVLPENGVPGAQVTSFYSDYQGVRFIVPDVTAVLSLGQMEATTDWIREVASASEANWNVVVMHQPLITCARPENTDLIHESWLPMFEEVGIHLVLQGHDHCYGRWSNADNPRRPGAEPAPQSGPVSIVTVVGGKMYALNDRVANEADRWGEGTQLYHLIDFSRDELAYTAYTAQGTLYDAFTLTRREDGAVWIADDLASLPPVRECADDDTGPDGFACTSREK</sequence>
<dbReference type="Gene3D" id="3.60.21.10">
    <property type="match status" value="1"/>
</dbReference>
<reference evidence="1 2" key="1">
    <citation type="submission" date="2016-12" db="EMBL/GenBank/DDBJ databases">
        <title>The genome of dimorphic prosthecate Glycocaulis alkaliphilus 6b-8t, isolated from crude oil dictates its adaptability in petroleum environments.</title>
        <authorList>
            <person name="Wu X.-L."/>
            <person name="Geng S."/>
        </authorList>
    </citation>
    <scope>NUCLEOTIDE SEQUENCE [LARGE SCALE GENOMIC DNA]</scope>
    <source>
        <strain evidence="1 2">6B-8</strain>
    </source>
</reference>
<evidence type="ECO:0000313" key="1">
    <source>
        <dbReference type="EMBL" id="AZU04340.1"/>
    </source>
</evidence>
<dbReference type="InterPro" id="IPR015914">
    <property type="entry name" value="PAPs_N"/>
</dbReference>
<keyword evidence="2" id="KW-1185">Reference proteome</keyword>
<dbReference type="GO" id="GO:0046872">
    <property type="term" value="F:metal ion binding"/>
    <property type="evidence" value="ECO:0007669"/>
    <property type="project" value="InterPro"/>
</dbReference>
<dbReference type="AlphaFoldDB" id="A0A3T0EAN1"/>
<dbReference type="PANTHER" id="PTHR22953:SF153">
    <property type="entry name" value="PURPLE ACID PHOSPHATASE"/>
    <property type="match status" value="1"/>
</dbReference>
<protein>
    <submittedName>
        <fullName evidence="1">Phosphoesterase</fullName>
    </submittedName>
</protein>
<dbReference type="Pfam" id="PF00149">
    <property type="entry name" value="Metallophos"/>
    <property type="match status" value="1"/>
</dbReference>
<dbReference type="Gene3D" id="2.60.40.380">
    <property type="entry name" value="Purple acid phosphatase-like, N-terminal"/>
    <property type="match status" value="1"/>
</dbReference>
<dbReference type="InterPro" id="IPR004843">
    <property type="entry name" value="Calcineurin-like_PHP"/>
</dbReference>
<proteinExistence type="predicted"/>
<organism evidence="1 2">
    <name type="scientific">Glycocaulis alkaliphilus</name>
    <dbReference type="NCBI Taxonomy" id="1434191"/>
    <lineage>
        <taxon>Bacteria</taxon>
        <taxon>Pseudomonadati</taxon>
        <taxon>Pseudomonadota</taxon>
        <taxon>Alphaproteobacteria</taxon>
        <taxon>Maricaulales</taxon>
        <taxon>Maricaulaceae</taxon>
        <taxon>Glycocaulis</taxon>
    </lineage>
</organism>
<dbReference type="GO" id="GO:0003993">
    <property type="term" value="F:acid phosphatase activity"/>
    <property type="evidence" value="ECO:0007669"/>
    <property type="project" value="InterPro"/>
</dbReference>
<dbReference type="OrthoDB" id="7854865at2"/>
<dbReference type="InterPro" id="IPR039331">
    <property type="entry name" value="PAPs-like"/>
</dbReference>
<dbReference type="PANTHER" id="PTHR22953">
    <property type="entry name" value="ACID PHOSPHATASE RELATED"/>
    <property type="match status" value="1"/>
</dbReference>
<dbReference type="Pfam" id="PF16656">
    <property type="entry name" value="Pur_ac_phosph_N"/>
    <property type="match status" value="1"/>
</dbReference>
<gene>
    <name evidence="1" type="ORF">X907_1809</name>
</gene>
<dbReference type="InterPro" id="IPR008963">
    <property type="entry name" value="Purple_acid_Pase-like_N"/>
</dbReference>
<dbReference type="SUPFAM" id="SSF56300">
    <property type="entry name" value="Metallo-dependent phosphatases"/>
    <property type="match status" value="1"/>
</dbReference>
<dbReference type="Proteomes" id="UP000286954">
    <property type="component" value="Chromosome"/>
</dbReference>